<gene>
    <name evidence="3" type="ORF">GCM10009784_23980</name>
</gene>
<accession>A0ABN3AYI5</accession>
<keyword evidence="4" id="KW-1185">Reference proteome</keyword>
<keyword evidence="2" id="KW-1133">Transmembrane helix</keyword>
<sequence length="459" mass="48075">MDRIENLIRGLDPVRAERESSDSPTEIIALPAGNGQQEPGVTMNTEPIDSLPIVGRETGNEGNDAFSDDRPVVVPLRRRRRTAMILAGAAAAAVVAGAVVVGGSLGAESPLPAGTTNPAPSVEPTQQRTADPSPSAEPTAEPTAEPSVEPSGVPTGPPADEGCRVQDVDRVMEQGSDFMSLTPFAADPSHYAVVGCTDDWMAMELTDAGFEANPQDGGNAWYYVARRVDGQWLVETASYSALTKWEFLPVVEGRTPQEVMDQQFIDTGIPVELRPELVGDGPSASDSPETHELTELGVVFDTRSDWDVVSASQGVDLVNAEDTKVANLQHSSASGLGGACSQAPVPWQELGAVPVSVSVPGGSEVPARFTLRIFEGDPLMAAPSLIGADQPASGESCMLYNVISGPGTGLLALTTTFMFSPYEPGSALEFSSMAEAAAYAQSEEFAQLAQIADSITVTD</sequence>
<feature type="region of interest" description="Disordered" evidence="1">
    <location>
        <begin position="109"/>
        <end position="163"/>
    </location>
</feature>
<dbReference type="EMBL" id="BAAAON010000002">
    <property type="protein sequence ID" value="GAA2176650.1"/>
    <property type="molecule type" value="Genomic_DNA"/>
</dbReference>
<feature type="compositionally biased region" description="Basic and acidic residues" evidence="1">
    <location>
        <begin position="1"/>
        <end position="21"/>
    </location>
</feature>
<protein>
    <submittedName>
        <fullName evidence="3">Uncharacterized protein</fullName>
    </submittedName>
</protein>
<feature type="compositionally biased region" description="Polar residues" evidence="1">
    <location>
        <begin position="34"/>
        <end position="47"/>
    </location>
</feature>
<dbReference type="Proteomes" id="UP001500974">
    <property type="component" value="Unassembled WGS sequence"/>
</dbReference>
<evidence type="ECO:0000256" key="1">
    <source>
        <dbReference type="SAM" id="MobiDB-lite"/>
    </source>
</evidence>
<feature type="region of interest" description="Disordered" evidence="1">
    <location>
        <begin position="1"/>
        <end position="67"/>
    </location>
</feature>
<evidence type="ECO:0000313" key="3">
    <source>
        <dbReference type="EMBL" id="GAA2176650.1"/>
    </source>
</evidence>
<organism evidence="3 4">
    <name type="scientific">Arthrobacter parietis</name>
    <dbReference type="NCBI Taxonomy" id="271434"/>
    <lineage>
        <taxon>Bacteria</taxon>
        <taxon>Bacillati</taxon>
        <taxon>Actinomycetota</taxon>
        <taxon>Actinomycetes</taxon>
        <taxon>Micrococcales</taxon>
        <taxon>Micrococcaceae</taxon>
        <taxon>Arthrobacter</taxon>
    </lineage>
</organism>
<proteinExistence type="predicted"/>
<reference evidence="3 4" key="1">
    <citation type="journal article" date="2019" name="Int. J. Syst. Evol. Microbiol.">
        <title>The Global Catalogue of Microorganisms (GCM) 10K type strain sequencing project: providing services to taxonomists for standard genome sequencing and annotation.</title>
        <authorList>
            <consortium name="The Broad Institute Genomics Platform"/>
            <consortium name="The Broad Institute Genome Sequencing Center for Infectious Disease"/>
            <person name="Wu L."/>
            <person name="Ma J."/>
        </authorList>
    </citation>
    <scope>NUCLEOTIDE SEQUENCE [LARGE SCALE GENOMIC DNA]</scope>
    <source>
        <strain evidence="3 4">JCM 14917</strain>
    </source>
</reference>
<keyword evidence="2" id="KW-0472">Membrane</keyword>
<feature type="compositionally biased region" description="Polar residues" evidence="1">
    <location>
        <begin position="114"/>
        <end position="132"/>
    </location>
</feature>
<feature type="transmembrane region" description="Helical" evidence="2">
    <location>
        <begin position="85"/>
        <end position="107"/>
    </location>
</feature>
<keyword evidence="2" id="KW-0812">Transmembrane</keyword>
<name>A0ABN3AYI5_9MICC</name>
<dbReference type="RefSeq" id="WP_346028403.1">
    <property type="nucleotide sequence ID" value="NZ_BAAAON010000002.1"/>
</dbReference>
<evidence type="ECO:0000256" key="2">
    <source>
        <dbReference type="SAM" id="Phobius"/>
    </source>
</evidence>
<evidence type="ECO:0000313" key="4">
    <source>
        <dbReference type="Proteomes" id="UP001500974"/>
    </source>
</evidence>
<comment type="caution">
    <text evidence="3">The sequence shown here is derived from an EMBL/GenBank/DDBJ whole genome shotgun (WGS) entry which is preliminary data.</text>
</comment>